<dbReference type="SUPFAM" id="SSF46785">
    <property type="entry name" value="Winged helix' DNA-binding domain"/>
    <property type="match status" value="1"/>
</dbReference>
<organism evidence="2 3">
    <name type="scientific">Thermosipho atlanticus DSM 15807</name>
    <dbReference type="NCBI Taxonomy" id="1123380"/>
    <lineage>
        <taxon>Bacteria</taxon>
        <taxon>Thermotogati</taxon>
        <taxon>Thermotogota</taxon>
        <taxon>Thermotogae</taxon>
        <taxon>Thermotogales</taxon>
        <taxon>Fervidobacteriaceae</taxon>
        <taxon>Thermosipho</taxon>
    </lineage>
</organism>
<dbReference type="InterPro" id="IPR022689">
    <property type="entry name" value="Iron_dep_repressor"/>
</dbReference>
<dbReference type="PROSITE" id="PS50944">
    <property type="entry name" value="HTH_DTXR"/>
    <property type="match status" value="1"/>
</dbReference>
<sequence length="167" mass="19596">MAGKKLTPTLENYLVTIYKLSKKDGITRVSDVAKSKDVSYPSVTTAVKKLVDLGYIEHERYGFIKLTRKGRRLAITIHNGEMRVKYFFMYVIGFPENRAQQIAEMMIYGLDHETRKQLRRFYALMIDFDESKTQKLIKFLKEQREKLGVKNVPKEALKLKIRLKEDD</sequence>
<evidence type="ECO:0000313" key="3">
    <source>
        <dbReference type="Proteomes" id="UP000242592"/>
    </source>
</evidence>
<dbReference type="EMBL" id="FQXN01000002">
    <property type="protein sequence ID" value="SHH31654.1"/>
    <property type="molecule type" value="Genomic_DNA"/>
</dbReference>
<dbReference type="STRING" id="1123380.SAMN02745199_0716"/>
<dbReference type="GO" id="GO:0003677">
    <property type="term" value="F:DNA binding"/>
    <property type="evidence" value="ECO:0007669"/>
    <property type="project" value="InterPro"/>
</dbReference>
<accession>A0A1M5RZP5</accession>
<evidence type="ECO:0000313" key="2">
    <source>
        <dbReference type="EMBL" id="SHH31654.1"/>
    </source>
</evidence>
<keyword evidence="3" id="KW-1185">Reference proteome</keyword>
<feature type="domain" description="HTH dtxR-type" evidence="1">
    <location>
        <begin position="6"/>
        <end position="67"/>
    </location>
</feature>
<dbReference type="InterPro" id="IPR050536">
    <property type="entry name" value="DtxR_MntR_Metal-Reg"/>
</dbReference>
<dbReference type="OrthoDB" id="9794394at2"/>
<dbReference type="PANTHER" id="PTHR33238">
    <property type="entry name" value="IRON (METAL) DEPENDENT REPRESSOR, DTXR FAMILY"/>
    <property type="match status" value="1"/>
</dbReference>
<evidence type="ECO:0000259" key="1">
    <source>
        <dbReference type="PROSITE" id="PS50944"/>
    </source>
</evidence>
<name>A0A1M5RZP5_9BACT</name>
<dbReference type="RefSeq" id="WP_073072287.1">
    <property type="nucleotide sequence ID" value="NZ_FQXN01000002.1"/>
</dbReference>
<dbReference type="Pfam" id="PF01325">
    <property type="entry name" value="Fe_dep_repress"/>
    <property type="match status" value="1"/>
</dbReference>
<dbReference type="SUPFAM" id="SSF47979">
    <property type="entry name" value="Iron-dependent repressor protein, dimerization domain"/>
    <property type="match status" value="1"/>
</dbReference>
<dbReference type="InterPro" id="IPR036388">
    <property type="entry name" value="WH-like_DNA-bd_sf"/>
</dbReference>
<protein>
    <submittedName>
        <fullName evidence="2">Iron (Metal) dependent repressor, DtxR family</fullName>
    </submittedName>
</protein>
<dbReference type="PANTHER" id="PTHR33238:SF7">
    <property type="entry name" value="IRON-DEPENDENT TRANSCRIPTIONAL REGULATOR"/>
    <property type="match status" value="1"/>
</dbReference>
<dbReference type="GO" id="GO:0046914">
    <property type="term" value="F:transition metal ion binding"/>
    <property type="evidence" value="ECO:0007669"/>
    <property type="project" value="InterPro"/>
</dbReference>
<dbReference type="GO" id="GO:0046983">
    <property type="term" value="F:protein dimerization activity"/>
    <property type="evidence" value="ECO:0007669"/>
    <property type="project" value="InterPro"/>
</dbReference>
<gene>
    <name evidence="2" type="ORF">SAMN02745199_0716</name>
</gene>
<dbReference type="InterPro" id="IPR036390">
    <property type="entry name" value="WH_DNA-bd_sf"/>
</dbReference>
<dbReference type="Proteomes" id="UP000242592">
    <property type="component" value="Unassembled WGS sequence"/>
</dbReference>
<proteinExistence type="predicted"/>
<dbReference type="SMART" id="SM00529">
    <property type="entry name" value="HTH_DTXR"/>
    <property type="match status" value="1"/>
</dbReference>
<dbReference type="GO" id="GO:0003700">
    <property type="term" value="F:DNA-binding transcription factor activity"/>
    <property type="evidence" value="ECO:0007669"/>
    <property type="project" value="InterPro"/>
</dbReference>
<dbReference type="Gene3D" id="1.10.10.10">
    <property type="entry name" value="Winged helix-like DNA-binding domain superfamily/Winged helix DNA-binding domain"/>
    <property type="match status" value="1"/>
</dbReference>
<dbReference type="AlphaFoldDB" id="A0A1M5RZP5"/>
<reference evidence="3" key="1">
    <citation type="submission" date="2016-11" db="EMBL/GenBank/DDBJ databases">
        <authorList>
            <person name="Varghese N."/>
            <person name="Submissions S."/>
        </authorList>
    </citation>
    <scope>NUCLEOTIDE SEQUENCE [LARGE SCALE GENOMIC DNA]</scope>
    <source>
        <strain evidence="3">DSM 15807</strain>
    </source>
</reference>
<dbReference type="InterPro" id="IPR036421">
    <property type="entry name" value="Fe_dep_repressor_sf"/>
</dbReference>
<dbReference type="InterPro" id="IPR022687">
    <property type="entry name" value="HTH_DTXR"/>
</dbReference>